<evidence type="ECO:0000256" key="2">
    <source>
        <dbReference type="PROSITE-ProRule" id="PRU00284"/>
    </source>
</evidence>
<dbReference type="Gene3D" id="3.30.450.20">
    <property type="entry name" value="PAS domain"/>
    <property type="match status" value="1"/>
</dbReference>
<reference evidence="4 5" key="1">
    <citation type="submission" date="2015-01" db="EMBL/GenBank/DDBJ databases">
        <title>Paenibacillus swuensis/DY6/whole genome sequencing.</title>
        <authorList>
            <person name="Kim M.K."/>
            <person name="Srinivasan S."/>
            <person name="Lee J.-J."/>
        </authorList>
    </citation>
    <scope>NUCLEOTIDE SEQUENCE [LARGE SCALE GENOMIC DNA]</scope>
    <source>
        <strain evidence="4 5">DY6</strain>
    </source>
</reference>
<dbReference type="Proteomes" id="UP000076927">
    <property type="component" value="Chromosome"/>
</dbReference>
<dbReference type="GO" id="GO:0007165">
    <property type="term" value="P:signal transduction"/>
    <property type="evidence" value="ECO:0007669"/>
    <property type="project" value="UniProtKB-KW"/>
</dbReference>
<dbReference type="SMART" id="SM00283">
    <property type="entry name" value="MA"/>
    <property type="match status" value="1"/>
</dbReference>
<dbReference type="AlphaFoldDB" id="A0A172TQM9"/>
<evidence type="ECO:0000313" key="5">
    <source>
        <dbReference type="Proteomes" id="UP000076927"/>
    </source>
</evidence>
<protein>
    <recommendedName>
        <fullName evidence="3">Methyl-accepting transducer domain-containing protein</fullName>
    </recommendedName>
</protein>
<dbReference type="EMBL" id="CP011388">
    <property type="protein sequence ID" value="ANE49117.1"/>
    <property type="molecule type" value="Genomic_DNA"/>
</dbReference>
<dbReference type="SUPFAM" id="SSF103190">
    <property type="entry name" value="Sensory domain-like"/>
    <property type="match status" value="1"/>
</dbReference>
<evidence type="ECO:0000256" key="1">
    <source>
        <dbReference type="ARBA" id="ARBA00023224"/>
    </source>
</evidence>
<evidence type="ECO:0000259" key="3">
    <source>
        <dbReference type="PROSITE" id="PS50111"/>
    </source>
</evidence>
<sequence length="471" mass="51818">MTAAFILWNKQSGDVGITSLNKENMERDISIETVVQFVNESQVVSDQLNAAIEEVNLSIEGLNRVADSSTQIEEQLRNHSRLAVNRINEAFSSLQEVAAAADQISDTSAYMNTESQSTQTVVMHVVQSLTKTNEVMDSLRSYNQTMDERIRELSDHASKIEEINSFIQGVVSQTSLLALNASIEAAHAGEYGRGFAVVAQQIKKLAEQSNEAVKRSSLILNSIEQGVGQVVASVEQEKLAVARGLDEMQNIQHSMDDIFNRISQVNHLVGQTNDSSTHQTSLMAESTNMLQDVVYTVNNTLESVEVTLHQLNTQRTEINKLQRVNEKLKSSSSELIHSIQQVGVTSQTQQVDMDLEPMRTLLGAIASDPKLAGLDERSHAEGLTRYMKANAEIEAIWSNRADGSFVFSLPEAGLLNAKGREWWKQAMDGHLYLSPVYISAITKKPCITMSKVILDPSGNPAGVVGMDLIIS</sequence>
<dbReference type="SUPFAM" id="SSF58104">
    <property type="entry name" value="Methyl-accepting chemotaxis protein (MCP) signaling domain"/>
    <property type="match status" value="1"/>
</dbReference>
<dbReference type="STRING" id="1178515.SY83_22350"/>
<dbReference type="Gene3D" id="1.10.287.950">
    <property type="entry name" value="Methyl-accepting chemotaxis protein"/>
    <property type="match status" value="1"/>
</dbReference>
<dbReference type="PROSITE" id="PS50111">
    <property type="entry name" value="CHEMOTAXIS_TRANSDUC_2"/>
    <property type="match status" value="1"/>
</dbReference>
<dbReference type="KEGG" id="pswu:SY83_22350"/>
<gene>
    <name evidence="4" type="ORF">SY83_22350</name>
</gene>
<name>A0A172TQM9_9BACL</name>
<dbReference type="InterPro" id="IPR029151">
    <property type="entry name" value="Sensor-like_sf"/>
</dbReference>
<dbReference type="PATRIC" id="fig|1178515.4.peg.4532"/>
<evidence type="ECO:0000313" key="4">
    <source>
        <dbReference type="EMBL" id="ANE49117.1"/>
    </source>
</evidence>
<organism evidence="4 5">
    <name type="scientific">Paenibacillus swuensis</name>
    <dbReference type="NCBI Taxonomy" id="1178515"/>
    <lineage>
        <taxon>Bacteria</taxon>
        <taxon>Bacillati</taxon>
        <taxon>Bacillota</taxon>
        <taxon>Bacilli</taxon>
        <taxon>Bacillales</taxon>
        <taxon>Paenibacillaceae</taxon>
        <taxon>Paenibacillus</taxon>
    </lineage>
</organism>
<keyword evidence="5" id="KW-1185">Reference proteome</keyword>
<dbReference type="Pfam" id="PF00015">
    <property type="entry name" value="MCPsignal"/>
    <property type="match status" value="1"/>
</dbReference>
<dbReference type="GO" id="GO:0016020">
    <property type="term" value="C:membrane"/>
    <property type="evidence" value="ECO:0007669"/>
    <property type="project" value="InterPro"/>
</dbReference>
<keyword evidence="1 2" id="KW-0807">Transducer</keyword>
<feature type="domain" description="Methyl-accepting transducer" evidence="3">
    <location>
        <begin position="58"/>
        <end position="294"/>
    </location>
</feature>
<proteinExistence type="predicted"/>
<dbReference type="CDD" id="cd18773">
    <property type="entry name" value="PDC1_HK_sensor"/>
    <property type="match status" value="1"/>
</dbReference>
<accession>A0A172TQM9</accession>
<dbReference type="InterPro" id="IPR004089">
    <property type="entry name" value="MCPsignal_dom"/>
</dbReference>
<dbReference type="PANTHER" id="PTHR32089">
    <property type="entry name" value="METHYL-ACCEPTING CHEMOTAXIS PROTEIN MCPB"/>
    <property type="match status" value="1"/>
</dbReference>
<dbReference type="PANTHER" id="PTHR32089:SF112">
    <property type="entry name" value="LYSOZYME-LIKE PROTEIN-RELATED"/>
    <property type="match status" value="1"/>
</dbReference>